<dbReference type="OrthoDB" id="269227at2759"/>
<sequence>MSLSPEMRHVTMAAAGVATFVLAVSYIRQLAKPSVKQSLIDDLEHIGKLVEFESEKESTTPNQAQEDEFVYDFIIVGGGTSGSALASRLSERPDFKVLLLEAGTSGITLNISKVPAAYGQIMRTKNDWNLYTTPQPGCENREMFWTRAKLLGGCSSSNAMMFHYGAATDYDEWTLITGEPECKEWAFDQFHKYFRKFETFHPHPDFPLDISKRGNEGPIQTGFYGHFSGIARAFVSACQSIGIHLNPDIMTYISSSFTRCSAEVAYLTPSVLARPNLTVATNANVTRIIFEGKHVVGVEFARNKDARRYQARVRKEVILSAGSVHTPHILMNSGVGPAEELNKHKIHIVHDLAGVGDHLMDHLIVPVRFRTIPGQTLHFLSTKFAKGIYNSLRRAKAITQYLLTKTGPLTSNLAEAACFFRSDDPKLYPSLAPLDKDSSSGPNAPDLELIIMPVAFKNHGHEAIPTGDIMTIGTIILRPMSIGRITLRSNNPFDAPVIDPKYLSTQHDVDVLVRGLRMALRLSQEEPLRGLIDQDDRTPELDHGLLNADDATLAKQVRVRAETVYHPTSTARIGSVVDARLRVYGLEGLRIADCSVLPTIISGHTEAPALAIGEKAADMIKSAYPAV</sequence>
<evidence type="ECO:0000256" key="4">
    <source>
        <dbReference type="ARBA" id="ARBA00022827"/>
    </source>
</evidence>
<dbReference type="SUPFAM" id="SSF54373">
    <property type="entry name" value="FAD-linked reductases, C-terminal domain"/>
    <property type="match status" value="1"/>
</dbReference>
<evidence type="ECO:0000256" key="1">
    <source>
        <dbReference type="ARBA" id="ARBA00001974"/>
    </source>
</evidence>
<dbReference type="PANTHER" id="PTHR11552">
    <property type="entry name" value="GLUCOSE-METHANOL-CHOLINE GMC OXIDOREDUCTASE"/>
    <property type="match status" value="1"/>
</dbReference>
<dbReference type="Gene3D" id="3.50.50.60">
    <property type="entry name" value="FAD/NAD(P)-binding domain"/>
    <property type="match status" value="1"/>
</dbReference>
<dbReference type="InterPro" id="IPR036188">
    <property type="entry name" value="FAD/NAD-bd_sf"/>
</dbReference>
<evidence type="ECO:0000313" key="8">
    <source>
        <dbReference type="EMBL" id="KAB5588504.1"/>
    </source>
</evidence>
<gene>
    <name evidence="8" type="ORF">CTheo_8051</name>
</gene>
<dbReference type="InterPro" id="IPR007867">
    <property type="entry name" value="GMC_OxRtase_C"/>
</dbReference>
<evidence type="ECO:0000313" key="9">
    <source>
        <dbReference type="Proteomes" id="UP000383932"/>
    </source>
</evidence>
<comment type="caution">
    <text evidence="8">The sequence shown here is derived from an EMBL/GenBank/DDBJ whole genome shotgun (WGS) entry which is preliminary data.</text>
</comment>
<dbReference type="AlphaFoldDB" id="A0A5N5QA18"/>
<protein>
    <submittedName>
        <fullName evidence="8">GMC oxidoreductase</fullName>
    </submittedName>
</protein>
<dbReference type="SUPFAM" id="SSF51905">
    <property type="entry name" value="FAD/NAD(P)-binding domain"/>
    <property type="match status" value="1"/>
</dbReference>
<reference evidence="8 9" key="1">
    <citation type="journal article" date="2019" name="Fungal Biol. Biotechnol.">
        <title>Draft genome sequence of fastidious pathogen Ceratobasidium theobromae, which causes vascular-streak dieback in Theobroma cacao.</title>
        <authorList>
            <person name="Ali S.S."/>
            <person name="Asman A."/>
            <person name="Shao J."/>
            <person name="Firmansyah A.P."/>
            <person name="Susilo A.W."/>
            <person name="Rosmana A."/>
            <person name="McMahon P."/>
            <person name="Junaid M."/>
            <person name="Guest D."/>
            <person name="Kheng T.Y."/>
            <person name="Meinhardt L.W."/>
            <person name="Bailey B.A."/>
        </authorList>
    </citation>
    <scope>NUCLEOTIDE SEQUENCE [LARGE SCALE GENOMIC DNA]</scope>
    <source>
        <strain evidence="8 9">CT2</strain>
    </source>
</reference>
<comment type="cofactor">
    <cofactor evidence="1 6">
        <name>FAD</name>
        <dbReference type="ChEBI" id="CHEBI:57692"/>
    </cofactor>
</comment>
<dbReference type="GO" id="GO:0016614">
    <property type="term" value="F:oxidoreductase activity, acting on CH-OH group of donors"/>
    <property type="evidence" value="ECO:0007669"/>
    <property type="project" value="InterPro"/>
</dbReference>
<evidence type="ECO:0000256" key="6">
    <source>
        <dbReference type="PIRSR" id="PIRSR000137-2"/>
    </source>
</evidence>
<dbReference type="Pfam" id="PF00732">
    <property type="entry name" value="GMC_oxred_N"/>
    <property type="match status" value="1"/>
</dbReference>
<feature type="domain" description="Glucose-methanol-choline oxidoreductase N-terminal" evidence="7">
    <location>
        <begin position="322"/>
        <end position="336"/>
    </location>
</feature>
<accession>A0A5N5QA18</accession>
<dbReference type="GO" id="GO:0050660">
    <property type="term" value="F:flavin adenine dinucleotide binding"/>
    <property type="evidence" value="ECO:0007669"/>
    <property type="project" value="InterPro"/>
</dbReference>
<dbReference type="PIRSF" id="PIRSF000137">
    <property type="entry name" value="Alcohol_oxidase"/>
    <property type="match status" value="1"/>
</dbReference>
<dbReference type="Gene3D" id="3.30.560.10">
    <property type="entry name" value="Glucose Oxidase, domain 3"/>
    <property type="match status" value="1"/>
</dbReference>
<evidence type="ECO:0000256" key="5">
    <source>
        <dbReference type="PIRSR" id="PIRSR000137-1"/>
    </source>
</evidence>
<dbReference type="Pfam" id="PF05199">
    <property type="entry name" value="GMC_oxred_C"/>
    <property type="match status" value="1"/>
</dbReference>
<keyword evidence="4 6" id="KW-0274">FAD</keyword>
<dbReference type="EMBL" id="SSOP01000435">
    <property type="protein sequence ID" value="KAB5588504.1"/>
    <property type="molecule type" value="Genomic_DNA"/>
</dbReference>
<feature type="binding site" evidence="6">
    <location>
        <begin position="80"/>
        <end position="81"/>
    </location>
    <ligand>
        <name>FAD</name>
        <dbReference type="ChEBI" id="CHEBI:57692"/>
    </ligand>
</feature>
<dbReference type="InterPro" id="IPR000172">
    <property type="entry name" value="GMC_OxRdtase_N"/>
</dbReference>
<evidence type="ECO:0000256" key="3">
    <source>
        <dbReference type="ARBA" id="ARBA00022630"/>
    </source>
</evidence>
<evidence type="ECO:0000259" key="7">
    <source>
        <dbReference type="PROSITE" id="PS00624"/>
    </source>
</evidence>
<name>A0A5N5QA18_9AGAM</name>
<evidence type="ECO:0000256" key="2">
    <source>
        <dbReference type="ARBA" id="ARBA00010790"/>
    </source>
</evidence>
<keyword evidence="3" id="KW-0285">Flavoprotein</keyword>
<feature type="binding site" evidence="6">
    <location>
        <position position="285"/>
    </location>
    <ligand>
        <name>FAD</name>
        <dbReference type="ChEBI" id="CHEBI:57692"/>
    </ligand>
</feature>
<dbReference type="PANTHER" id="PTHR11552:SF147">
    <property type="entry name" value="CHOLINE DEHYDROGENASE, MITOCHONDRIAL"/>
    <property type="match status" value="1"/>
</dbReference>
<keyword evidence="9" id="KW-1185">Reference proteome</keyword>
<dbReference type="InterPro" id="IPR012132">
    <property type="entry name" value="GMC_OxRdtase"/>
</dbReference>
<comment type="similarity">
    <text evidence="2">Belongs to the GMC oxidoreductase family.</text>
</comment>
<dbReference type="Proteomes" id="UP000383932">
    <property type="component" value="Unassembled WGS sequence"/>
</dbReference>
<proteinExistence type="inferred from homology"/>
<feature type="active site" description="Proton donor" evidence="5">
    <location>
        <position position="566"/>
    </location>
</feature>
<dbReference type="PROSITE" id="PS00624">
    <property type="entry name" value="GMC_OXRED_2"/>
    <property type="match status" value="1"/>
</dbReference>
<feature type="active site" description="Proton acceptor" evidence="5">
    <location>
        <position position="604"/>
    </location>
</feature>
<organism evidence="8 9">
    <name type="scientific">Ceratobasidium theobromae</name>
    <dbReference type="NCBI Taxonomy" id="1582974"/>
    <lineage>
        <taxon>Eukaryota</taxon>
        <taxon>Fungi</taxon>
        <taxon>Dikarya</taxon>
        <taxon>Basidiomycota</taxon>
        <taxon>Agaricomycotina</taxon>
        <taxon>Agaricomycetes</taxon>
        <taxon>Cantharellales</taxon>
        <taxon>Ceratobasidiaceae</taxon>
        <taxon>Ceratobasidium</taxon>
    </lineage>
</organism>